<feature type="transmembrane region" description="Helical" evidence="8">
    <location>
        <begin position="423"/>
        <end position="450"/>
    </location>
</feature>
<dbReference type="GO" id="GO:0005886">
    <property type="term" value="C:plasma membrane"/>
    <property type="evidence" value="ECO:0007669"/>
    <property type="project" value="UniProtKB-SubCell"/>
</dbReference>
<organism evidence="11 12">
    <name type="scientific">Discostella pseudostelligera</name>
    <dbReference type="NCBI Taxonomy" id="259834"/>
    <lineage>
        <taxon>Eukaryota</taxon>
        <taxon>Sar</taxon>
        <taxon>Stramenopiles</taxon>
        <taxon>Ochrophyta</taxon>
        <taxon>Bacillariophyta</taxon>
        <taxon>Coscinodiscophyceae</taxon>
        <taxon>Thalassiosirophycidae</taxon>
        <taxon>Stephanodiscales</taxon>
        <taxon>Stephanodiscaceae</taxon>
        <taxon>Discostella</taxon>
    </lineage>
</organism>
<evidence type="ECO:0000313" key="11">
    <source>
        <dbReference type="EMBL" id="KAL3756196.1"/>
    </source>
</evidence>
<evidence type="ECO:0000313" key="12">
    <source>
        <dbReference type="Proteomes" id="UP001530293"/>
    </source>
</evidence>
<dbReference type="InterPro" id="IPR024041">
    <property type="entry name" value="NH4_transpt_AmtB-like_dom"/>
</dbReference>
<dbReference type="GO" id="GO:0072488">
    <property type="term" value="P:ammonium transmembrane transport"/>
    <property type="evidence" value="ECO:0007669"/>
    <property type="project" value="UniProtKB-KW"/>
</dbReference>
<evidence type="ECO:0000256" key="4">
    <source>
        <dbReference type="ARBA" id="ARBA00022692"/>
    </source>
</evidence>
<keyword evidence="5 8" id="KW-1133">Transmembrane helix</keyword>
<evidence type="ECO:0000256" key="8">
    <source>
        <dbReference type="RuleBase" id="RU362002"/>
    </source>
</evidence>
<dbReference type="FunFam" id="1.10.3430.10:FF:000016">
    <property type="entry name" value="Ammonium transporter"/>
    <property type="match status" value="1"/>
</dbReference>
<dbReference type="PANTHER" id="PTHR11730:SF6">
    <property type="entry name" value="AMMONIUM TRANSPORTER"/>
    <property type="match status" value="1"/>
</dbReference>
<dbReference type="SUPFAM" id="SSF111352">
    <property type="entry name" value="Ammonium transporter"/>
    <property type="match status" value="1"/>
</dbReference>
<protein>
    <recommendedName>
        <fullName evidence="8">Ammonium transporter</fullName>
    </recommendedName>
</protein>
<feature type="transmembrane region" description="Helical" evidence="8">
    <location>
        <begin position="286"/>
        <end position="307"/>
    </location>
</feature>
<feature type="transmembrane region" description="Helical" evidence="8">
    <location>
        <begin position="384"/>
        <end position="403"/>
    </location>
</feature>
<feature type="region of interest" description="Disordered" evidence="9">
    <location>
        <begin position="550"/>
        <end position="574"/>
    </location>
</feature>
<evidence type="ECO:0000256" key="3">
    <source>
        <dbReference type="ARBA" id="ARBA00022448"/>
    </source>
</evidence>
<feature type="transmembrane region" description="Helical" evidence="8">
    <location>
        <begin position="249"/>
        <end position="266"/>
    </location>
</feature>
<feature type="transmembrane region" description="Helical" evidence="8">
    <location>
        <begin position="50"/>
        <end position="73"/>
    </location>
</feature>
<dbReference type="Gene3D" id="1.10.3430.10">
    <property type="entry name" value="Ammonium transporter AmtB like domains"/>
    <property type="match status" value="1"/>
</dbReference>
<evidence type="ECO:0000256" key="6">
    <source>
        <dbReference type="ARBA" id="ARBA00023136"/>
    </source>
</evidence>
<evidence type="ECO:0000256" key="7">
    <source>
        <dbReference type="ARBA" id="ARBA00023177"/>
    </source>
</evidence>
<evidence type="ECO:0000256" key="5">
    <source>
        <dbReference type="ARBA" id="ARBA00022989"/>
    </source>
</evidence>
<feature type="transmembrane region" description="Helical" evidence="8">
    <location>
        <begin position="132"/>
        <end position="151"/>
    </location>
</feature>
<keyword evidence="6 8" id="KW-0472">Membrane</keyword>
<dbReference type="Pfam" id="PF00909">
    <property type="entry name" value="Ammonium_transp"/>
    <property type="match status" value="1"/>
</dbReference>
<proteinExistence type="inferred from homology"/>
<evidence type="ECO:0000256" key="1">
    <source>
        <dbReference type="ARBA" id="ARBA00004141"/>
    </source>
</evidence>
<reference evidence="11 12" key="1">
    <citation type="submission" date="2024-10" db="EMBL/GenBank/DDBJ databases">
        <title>Updated reference genomes for cyclostephanoid diatoms.</title>
        <authorList>
            <person name="Roberts W.R."/>
            <person name="Alverson A.J."/>
        </authorList>
    </citation>
    <scope>NUCLEOTIDE SEQUENCE [LARGE SCALE GENOMIC DNA]</scope>
    <source>
        <strain evidence="11 12">AJA232-27</strain>
    </source>
</reference>
<evidence type="ECO:0000259" key="10">
    <source>
        <dbReference type="Pfam" id="PF00909"/>
    </source>
</evidence>
<accession>A0ABD3LWU3</accession>
<dbReference type="InterPro" id="IPR001905">
    <property type="entry name" value="Ammonium_transpt"/>
</dbReference>
<feature type="compositionally biased region" description="Basic and acidic residues" evidence="9">
    <location>
        <begin position="554"/>
        <end position="568"/>
    </location>
</feature>
<evidence type="ECO:0000256" key="2">
    <source>
        <dbReference type="ARBA" id="ARBA00005887"/>
    </source>
</evidence>
<dbReference type="EMBL" id="JALLBG020000312">
    <property type="protein sequence ID" value="KAL3756196.1"/>
    <property type="molecule type" value="Genomic_DNA"/>
</dbReference>
<comment type="caution">
    <text evidence="11">The sequence shown here is derived from an EMBL/GenBank/DDBJ whole genome shotgun (WGS) entry which is preliminary data.</text>
</comment>
<comment type="subcellular location">
    <subcellularLocation>
        <location evidence="8">Cell membrane</location>
        <topology evidence="8">Multi-pass membrane protein</topology>
    </subcellularLocation>
    <subcellularLocation>
        <location evidence="1">Membrane</location>
        <topology evidence="1">Multi-pass membrane protein</topology>
    </subcellularLocation>
</comment>
<comment type="similarity">
    <text evidence="2 8">Belongs to the ammonia transporter channel (TC 1.A.11.2) family.</text>
</comment>
<sequence length="589" mass="64107">MSTASTYQICLAELTNATSSTPTTDALLECISNSFDAAQVSTDLSIDAFFLLYASTLIFFMQTGFAMVCAGCVRLKNVQNTLLKNILDACGVSYGFYSLGYAFAFGTTPGNTATTFIGNRNFFLVGVDDDSFWLFQFAFCATSGTIVAGALAERCQMVAYLAYSLFLSSFVYPVVVHAIWSNNGFLSARNINPLWGSGMIDFAGSCVVHITGGATALIASKLLGPRTGRFHDLHGNLLDSPKEMPGHSLALQCLGTLILWFGWYGFNCGSIITLTINDNYKVISHTAINITLSGAAGCIMTLISSSIAAERSTGETTYYLPYALNGCLSGLVAITAGCSIVDHWASIVIGLTSGALYLVCSKLLVKWRIDDAVDAIPVHLTNGIWGTIAVGLFAVPELLSNVYNSSTHAGWFYKWGMGSADATLLACQLIGILFVTGWVLCMMLPFFWLLHYFGYLRADALEEVIGLDVAYRGGMLESNDDQDEETKKKMDDYIKEYERRKAEKAHFLQMNDNRSGSLFSRAPIPASSLHNESLHGHSFHGRRVVAAGSLDASKTSRDSHRSRSRNEMGEDNAIAKSIDVEQWIENARD</sequence>
<feature type="transmembrane region" description="Helical" evidence="8">
    <location>
        <begin position="158"/>
        <end position="180"/>
    </location>
</feature>
<feature type="transmembrane region" description="Helical" evidence="8">
    <location>
        <begin position="343"/>
        <end position="364"/>
    </location>
</feature>
<dbReference type="NCBIfam" id="TIGR00836">
    <property type="entry name" value="amt"/>
    <property type="match status" value="1"/>
</dbReference>
<feature type="transmembrane region" description="Helical" evidence="8">
    <location>
        <begin position="319"/>
        <end position="337"/>
    </location>
</feature>
<name>A0ABD3LWU3_9STRA</name>
<dbReference type="AlphaFoldDB" id="A0ABD3LWU3"/>
<dbReference type="Proteomes" id="UP001530293">
    <property type="component" value="Unassembled WGS sequence"/>
</dbReference>
<evidence type="ECO:0000256" key="9">
    <source>
        <dbReference type="SAM" id="MobiDB-lite"/>
    </source>
</evidence>
<keyword evidence="3 8" id="KW-0813">Transport</keyword>
<feature type="domain" description="Ammonium transporter AmtB-like" evidence="10">
    <location>
        <begin position="50"/>
        <end position="470"/>
    </location>
</feature>
<keyword evidence="12" id="KW-1185">Reference proteome</keyword>
<comment type="caution">
    <text evidence="8">Lacks conserved residue(s) required for the propagation of feature annotation.</text>
</comment>
<gene>
    <name evidence="11" type="ORF">ACHAWU_007147</name>
</gene>
<keyword evidence="7 8" id="KW-0924">Ammonia transport</keyword>
<dbReference type="PANTHER" id="PTHR11730">
    <property type="entry name" value="AMMONIUM TRANSPORTER"/>
    <property type="match status" value="1"/>
</dbReference>
<dbReference type="InterPro" id="IPR029020">
    <property type="entry name" value="Ammonium/urea_transptr"/>
</dbReference>
<keyword evidence="4 8" id="KW-0812">Transmembrane</keyword>